<dbReference type="PANTHER" id="PTHR35282:SF8">
    <property type="entry name" value="SMP DOMAIN-CONTAINING PROTEIN"/>
    <property type="match status" value="1"/>
</dbReference>
<dbReference type="Gramene" id="TVU03902">
    <property type="protein sequence ID" value="TVU03902"/>
    <property type="gene ID" value="EJB05_50551"/>
</dbReference>
<dbReference type="AlphaFoldDB" id="A0A5J9SY61"/>
<evidence type="ECO:0000313" key="3">
    <source>
        <dbReference type="EMBL" id="TVU15972.1"/>
    </source>
</evidence>
<feature type="region of interest" description="Disordered" evidence="1">
    <location>
        <begin position="63"/>
        <end position="83"/>
    </location>
</feature>
<dbReference type="Pfam" id="PF21737">
    <property type="entry name" value="DUF6865"/>
    <property type="match status" value="1"/>
</dbReference>
<dbReference type="Gramene" id="TVU15972">
    <property type="protein sequence ID" value="TVU15972"/>
    <property type="gene ID" value="EJB05_39517"/>
</dbReference>
<dbReference type="EMBL" id="RWGY01000130">
    <property type="protein sequence ID" value="TVU03902.1"/>
    <property type="molecule type" value="Genomic_DNA"/>
</dbReference>
<keyword evidence="4" id="KW-1185">Reference proteome</keyword>
<evidence type="ECO:0000313" key="4">
    <source>
        <dbReference type="Proteomes" id="UP000324897"/>
    </source>
</evidence>
<accession>A0A5J9SY61</accession>
<protein>
    <submittedName>
        <fullName evidence="2">Uncharacterized protein</fullName>
    </submittedName>
</protein>
<dbReference type="OrthoDB" id="632588at2759"/>
<comment type="caution">
    <text evidence="2">The sequence shown here is derived from an EMBL/GenBank/DDBJ whole genome shotgun (WGS) entry which is preliminary data.</text>
</comment>
<dbReference type="PANTHER" id="PTHR35282">
    <property type="entry name" value="F5D14.24 PROTEIN"/>
    <property type="match status" value="1"/>
</dbReference>
<sequence>MASPAAAPTEFTPRDAARQSLIAISQSLPEFGAPLAGIRSPDGGMADAHDAVADDKYRTKLISISNQSPDARPAPRPAKNAAA</sequence>
<dbReference type="Proteomes" id="UP000324897">
    <property type="component" value="Unassembled WGS sequence"/>
</dbReference>
<proteinExistence type="predicted"/>
<dbReference type="EMBL" id="RWGY01000031">
    <property type="protein sequence ID" value="TVU15972.1"/>
    <property type="molecule type" value="Genomic_DNA"/>
</dbReference>
<organism evidence="2 4">
    <name type="scientific">Eragrostis curvula</name>
    <name type="common">weeping love grass</name>
    <dbReference type="NCBI Taxonomy" id="38414"/>
    <lineage>
        <taxon>Eukaryota</taxon>
        <taxon>Viridiplantae</taxon>
        <taxon>Streptophyta</taxon>
        <taxon>Embryophyta</taxon>
        <taxon>Tracheophyta</taxon>
        <taxon>Spermatophyta</taxon>
        <taxon>Magnoliopsida</taxon>
        <taxon>Liliopsida</taxon>
        <taxon>Poales</taxon>
        <taxon>Poaceae</taxon>
        <taxon>PACMAD clade</taxon>
        <taxon>Chloridoideae</taxon>
        <taxon>Eragrostideae</taxon>
        <taxon>Eragrostidinae</taxon>
        <taxon>Eragrostis</taxon>
    </lineage>
</organism>
<feature type="non-terminal residue" evidence="2">
    <location>
        <position position="1"/>
    </location>
</feature>
<evidence type="ECO:0000256" key="1">
    <source>
        <dbReference type="SAM" id="MobiDB-lite"/>
    </source>
</evidence>
<dbReference type="InterPro" id="IPR049198">
    <property type="entry name" value="DUF6865"/>
</dbReference>
<name>A0A5J9SY61_9POAL</name>
<reference evidence="2 4" key="1">
    <citation type="journal article" date="2019" name="Sci. Rep.">
        <title>A high-quality genome of Eragrostis curvula grass provides insights into Poaceae evolution and supports new strategies to enhance forage quality.</title>
        <authorList>
            <person name="Carballo J."/>
            <person name="Santos B.A.C.M."/>
            <person name="Zappacosta D."/>
            <person name="Garbus I."/>
            <person name="Selva J.P."/>
            <person name="Gallo C.A."/>
            <person name="Diaz A."/>
            <person name="Albertini E."/>
            <person name="Caccamo M."/>
            <person name="Echenique V."/>
        </authorList>
    </citation>
    <scope>NUCLEOTIDE SEQUENCE [LARGE SCALE GENOMIC DNA]</scope>
    <source>
        <strain evidence="4">cv. Victoria</strain>
        <tissue evidence="2">Leaf</tissue>
    </source>
</reference>
<gene>
    <name evidence="3" type="ORF">EJB05_39517</name>
    <name evidence="2" type="ORF">EJB05_50551</name>
</gene>
<evidence type="ECO:0000313" key="2">
    <source>
        <dbReference type="EMBL" id="TVU03902.1"/>
    </source>
</evidence>